<evidence type="ECO:0000313" key="2">
    <source>
        <dbReference type="Ensembl" id="ENSNMLP00000036941.1"/>
    </source>
</evidence>
<dbReference type="Pfam" id="PF21058">
    <property type="entry name" value="Stereocilin"/>
    <property type="match status" value="1"/>
</dbReference>
<evidence type="ECO:0000259" key="1">
    <source>
        <dbReference type="Pfam" id="PF21058"/>
    </source>
</evidence>
<organism evidence="2 3">
    <name type="scientific">Neogobius melanostomus</name>
    <name type="common">round goby</name>
    <dbReference type="NCBI Taxonomy" id="47308"/>
    <lineage>
        <taxon>Eukaryota</taxon>
        <taxon>Metazoa</taxon>
        <taxon>Chordata</taxon>
        <taxon>Craniata</taxon>
        <taxon>Vertebrata</taxon>
        <taxon>Euteleostomi</taxon>
        <taxon>Actinopterygii</taxon>
        <taxon>Neopterygii</taxon>
        <taxon>Teleostei</taxon>
        <taxon>Neoteleostei</taxon>
        <taxon>Acanthomorphata</taxon>
        <taxon>Gobiaria</taxon>
        <taxon>Gobiiformes</taxon>
        <taxon>Gobioidei</taxon>
        <taxon>Gobiidae</taxon>
        <taxon>Benthophilinae</taxon>
        <taxon>Neogobiini</taxon>
        <taxon>Neogobius</taxon>
    </lineage>
</organism>
<feature type="domain" description="Stereocilin LRR" evidence="1">
    <location>
        <begin position="680"/>
        <end position="720"/>
    </location>
</feature>
<dbReference type="InterPro" id="IPR048992">
    <property type="entry name" value="Stereocilin_LRR"/>
</dbReference>
<dbReference type="AlphaFoldDB" id="A0A8C6UJ71"/>
<dbReference type="Ensembl" id="ENSNMLT00000041156.1">
    <property type="protein sequence ID" value="ENSNMLP00000036941.1"/>
    <property type="gene ID" value="ENSNMLG00000022895.1"/>
</dbReference>
<evidence type="ECO:0000313" key="3">
    <source>
        <dbReference type="Proteomes" id="UP000694523"/>
    </source>
</evidence>
<dbReference type="Proteomes" id="UP000694523">
    <property type="component" value="Unplaced"/>
</dbReference>
<accession>A0A8C6UJ71</accession>
<reference evidence="2" key="1">
    <citation type="submission" date="2025-08" db="UniProtKB">
        <authorList>
            <consortium name="Ensembl"/>
        </authorList>
    </citation>
    <scope>IDENTIFICATION</scope>
</reference>
<reference evidence="2" key="2">
    <citation type="submission" date="2025-09" db="UniProtKB">
        <authorList>
            <consortium name="Ensembl"/>
        </authorList>
    </citation>
    <scope>IDENTIFICATION</scope>
</reference>
<keyword evidence="3" id="KW-1185">Reference proteome</keyword>
<protein>
    <recommendedName>
        <fullName evidence="1">Stereocilin LRR domain-containing protein</fullName>
    </recommendedName>
</protein>
<name>A0A8C6UJ71_9GOBI</name>
<sequence length="723" mass="80130">MRNIMGSLKTIFPNTKMPSLNKPIDRHRLSGFLYNISQYLQEMGAELEEAPAESEEEQLWGKVLHFFLQSEGSATSNQWNGRVPPRPSFTVQDWFLSLRGSQHWDWLLGLLQSLITLSDKQAFKPLLTVISQNWKTVSAVMEAALQALVSGTYGQASAGLQGFICALRGQSDCTYSVSWLQQLLRFLETRNWKPVVSLHPAAEALDASMQSLLLHALSRSGGSGERGSQLAHKNLALVQSLDGLRSGLLHRVGNTVYSNLRRKVSRVTMAMLDDVGELVDVPQPDAQGRCSFGDLRQLILWGIRHNLTWNHQALGFNSHSLPTTPPILSCPSIKGGEQHIETDDLSTTEILEAACNESIPGLTGVSNFTVFLYCKLFEGENGSVSGAVAHMELGLPSTCSDAAWYLAAAEEDFLWVHICSEFFANEFNNTVCANSSFWLQKVHEVKSASLSEECLSELGSLTLNAEAFRHCFLPNSSVLISALCGKLPPDSSYSLPEGSWAAAYCSKIYNSSFIDTAENMCHYRQWAVHHFLNSSLLEHCAHTPGLKEYICQNTSLLQQLVGSVPQFFDLCANLQAELEGRKCFLQRFFEMLPAPYEFDSSQLCVNPAPLIVEMVHKLSMCEIEGGEREGFLVVLGYVLRLLDFIVDLSSGLEEGEREARQGLGQAILLSSLLDNTSWSSVQPEASTSVLHTVGVFLLREKNASLKEDLLSCFSVRNLTDMFY</sequence>
<proteinExistence type="predicted"/>